<feature type="region of interest" description="Disordered" evidence="1">
    <location>
        <begin position="198"/>
        <end position="372"/>
    </location>
</feature>
<feature type="region of interest" description="Disordered" evidence="1">
    <location>
        <begin position="114"/>
        <end position="177"/>
    </location>
</feature>
<proteinExistence type="predicted"/>
<feature type="compositionally biased region" description="Low complexity" evidence="1">
    <location>
        <begin position="401"/>
        <end position="451"/>
    </location>
</feature>
<name>A0A1X2HYM2_9FUNG</name>
<feature type="compositionally biased region" description="Polar residues" evidence="1">
    <location>
        <begin position="201"/>
        <end position="212"/>
    </location>
</feature>
<feature type="compositionally biased region" description="Pro residues" evidence="1">
    <location>
        <begin position="159"/>
        <end position="169"/>
    </location>
</feature>
<evidence type="ECO:0000256" key="1">
    <source>
        <dbReference type="SAM" id="MobiDB-lite"/>
    </source>
</evidence>
<protein>
    <submittedName>
        <fullName evidence="2">Uncharacterized protein</fullName>
    </submittedName>
</protein>
<evidence type="ECO:0000313" key="3">
    <source>
        <dbReference type="Proteomes" id="UP000193560"/>
    </source>
</evidence>
<dbReference type="AlphaFoldDB" id="A0A1X2HYM2"/>
<dbReference type="OrthoDB" id="2272836at2759"/>
<comment type="caution">
    <text evidence="2">The sequence shown here is derived from an EMBL/GenBank/DDBJ whole genome shotgun (WGS) entry which is preliminary data.</text>
</comment>
<feature type="compositionally biased region" description="Low complexity" evidence="1">
    <location>
        <begin position="233"/>
        <end position="274"/>
    </location>
</feature>
<feature type="compositionally biased region" description="Polar residues" evidence="1">
    <location>
        <begin position="356"/>
        <end position="367"/>
    </location>
</feature>
<accession>A0A1X2HYM2</accession>
<feature type="compositionally biased region" description="Low complexity" evidence="1">
    <location>
        <begin position="288"/>
        <end position="299"/>
    </location>
</feature>
<sequence length="524" mass="56956">MSNPSPLPQSYSPTNDQPPRSAFQWPAPLSPRFEQDDHHNDTTATNTDIPLKDILEKYKDDADILQHILMAKAEEDKKQAARDMLKTEQARIHLKQLDLEYLREQSRWARYYDKPYHHPSHSHHPPPPPHHYTHQQQQHHVSTEPTVRHQPSTIMGTSLPPPTVTPHPPLSSTATAGSPYGYNLAPVQQQVLARFNGGGQSQASHYDYQPSSPVAYPHSAHPLCPPPDLRNKNSASASSTSSSLSSSRHHPSNASLSTSIIPTSSSNSNSSSSTRHYHHRLQPPSINTSTATTTVQPSTPISPAIGNGNANYDDLPTSATPRCKRTRPLSTSADPSDDKLSHNKVMEALKAKIQRGNGSPVSATPPSSAFRPATSLADSAMVVHMDKRQRQLPKPIMTLDNNNKNNNGSSTSSSSTSSSSSTTVVTGTGTTNGPILPSSSSPSNHTPSPRSAKPILPPIDTSVGQHHHHHHHHQHHHSSPAIKTDHVSPSDPLLPMSAHHRSSSSRSTPPYEQASGSRIKLEAD</sequence>
<feature type="compositionally biased region" description="Basic and acidic residues" evidence="1">
    <location>
        <begin position="336"/>
        <end position="350"/>
    </location>
</feature>
<organism evidence="2 3">
    <name type="scientific">Absidia repens</name>
    <dbReference type="NCBI Taxonomy" id="90262"/>
    <lineage>
        <taxon>Eukaryota</taxon>
        <taxon>Fungi</taxon>
        <taxon>Fungi incertae sedis</taxon>
        <taxon>Mucoromycota</taxon>
        <taxon>Mucoromycotina</taxon>
        <taxon>Mucoromycetes</taxon>
        <taxon>Mucorales</taxon>
        <taxon>Cunninghamellaceae</taxon>
        <taxon>Absidia</taxon>
    </lineage>
</organism>
<feature type="region of interest" description="Disordered" evidence="1">
    <location>
        <begin position="1"/>
        <end position="49"/>
    </location>
</feature>
<reference evidence="2 3" key="1">
    <citation type="submission" date="2016-07" db="EMBL/GenBank/DDBJ databases">
        <title>Pervasive Adenine N6-methylation of Active Genes in Fungi.</title>
        <authorList>
            <consortium name="DOE Joint Genome Institute"/>
            <person name="Mondo S.J."/>
            <person name="Dannebaum R.O."/>
            <person name="Kuo R.C."/>
            <person name="Labutti K."/>
            <person name="Haridas S."/>
            <person name="Kuo A."/>
            <person name="Salamov A."/>
            <person name="Ahrendt S.R."/>
            <person name="Lipzen A."/>
            <person name="Sullivan W."/>
            <person name="Andreopoulos W.B."/>
            <person name="Clum A."/>
            <person name="Lindquist E."/>
            <person name="Daum C."/>
            <person name="Ramamoorthy G.K."/>
            <person name="Gryganskyi A."/>
            <person name="Culley D."/>
            <person name="Magnuson J.K."/>
            <person name="James T.Y."/>
            <person name="O'Malley M.A."/>
            <person name="Stajich J.E."/>
            <person name="Spatafora J.W."/>
            <person name="Visel A."/>
            <person name="Grigoriev I.V."/>
        </authorList>
    </citation>
    <scope>NUCLEOTIDE SEQUENCE [LARGE SCALE GENOMIC DNA]</scope>
    <source>
        <strain evidence="2 3">NRRL 1336</strain>
    </source>
</reference>
<feature type="compositionally biased region" description="Polar residues" evidence="1">
    <location>
        <begin position="1"/>
        <end position="18"/>
    </location>
</feature>
<feature type="region of interest" description="Disordered" evidence="1">
    <location>
        <begin position="390"/>
        <end position="524"/>
    </location>
</feature>
<dbReference type="STRING" id="90262.A0A1X2HYM2"/>
<dbReference type="EMBL" id="MCGE01000051">
    <property type="protein sequence ID" value="ORZ04386.1"/>
    <property type="molecule type" value="Genomic_DNA"/>
</dbReference>
<dbReference type="Proteomes" id="UP000193560">
    <property type="component" value="Unassembled WGS sequence"/>
</dbReference>
<evidence type="ECO:0000313" key="2">
    <source>
        <dbReference type="EMBL" id="ORZ04386.1"/>
    </source>
</evidence>
<keyword evidence="3" id="KW-1185">Reference proteome</keyword>
<gene>
    <name evidence="2" type="ORF">BCR42DRAFT_429303</name>
</gene>
<feature type="compositionally biased region" description="Basic residues" evidence="1">
    <location>
        <begin position="465"/>
        <end position="478"/>
    </location>
</feature>
<feature type="compositionally biased region" description="Polar residues" evidence="1">
    <location>
        <begin position="143"/>
        <end position="156"/>
    </location>
</feature>